<evidence type="ECO:0000313" key="1">
    <source>
        <dbReference type="EMBL" id="KAL0128919.1"/>
    </source>
</evidence>
<comment type="caution">
    <text evidence="1">The sequence shown here is derived from an EMBL/GenBank/DDBJ whole genome shotgun (WGS) entry which is preliminary data.</text>
</comment>
<accession>A0AAW2GL02</accession>
<keyword evidence="2" id="KW-1185">Reference proteome</keyword>
<sequence length="75" mass="8938">MTAISTIRHYRSCSNRSMRRSRRDLWRKCSGERLNEVEKGRRETSLPTRRFVEEASTSFSPFLREPVSTVFAWLK</sequence>
<organism evidence="1 2">
    <name type="scientific">Cardiocondyla obscurior</name>
    <dbReference type="NCBI Taxonomy" id="286306"/>
    <lineage>
        <taxon>Eukaryota</taxon>
        <taxon>Metazoa</taxon>
        <taxon>Ecdysozoa</taxon>
        <taxon>Arthropoda</taxon>
        <taxon>Hexapoda</taxon>
        <taxon>Insecta</taxon>
        <taxon>Pterygota</taxon>
        <taxon>Neoptera</taxon>
        <taxon>Endopterygota</taxon>
        <taxon>Hymenoptera</taxon>
        <taxon>Apocrita</taxon>
        <taxon>Aculeata</taxon>
        <taxon>Formicoidea</taxon>
        <taxon>Formicidae</taxon>
        <taxon>Myrmicinae</taxon>
        <taxon>Cardiocondyla</taxon>
    </lineage>
</organism>
<reference evidence="1 2" key="1">
    <citation type="submission" date="2023-03" db="EMBL/GenBank/DDBJ databases">
        <title>High recombination rates correlate with genetic variation in Cardiocondyla obscurior ants.</title>
        <authorList>
            <person name="Errbii M."/>
        </authorList>
    </citation>
    <scope>NUCLEOTIDE SEQUENCE [LARGE SCALE GENOMIC DNA]</scope>
    <source>
        <strain evidence="1">Alpha-2009</strain>
        <tissue evidence="1">Whole body</tissue>
    </source>
</reference>
<protein>
    <submittedName>
        <fullName evidence="1">Uncharacterized protein</fullName>
    </submittedName>
</protein>
<dbReference type="AlphaFoldDB" id="A0AAW2GL02"/>
<dbReference type="Proteomes" id="UP001430953">
    <property type="component" value="Unassembled WGS sequence"/>
</dbReference>
<gene>
    <name evidence="1" type="ORF">PUN28_003943</name>
</gene>
<name>A0AAW2GL02_9HYME</name>
<dbReference type="EMBL" id="JADYXP020000003">
    <property type="protein sequence ID" value="KAL0128919.1"/>
    <property type="molecule type" value="Genomic_DNA"/>
</dbReference>
<proteinExistence type="predicted"/>
<evidence type="ECO:0000313" key="2">
    <source>
        <dbReference type="Proteomes" id="UP001430953"/>
    </source>
</evidence>